<dbReference type="Proteomes" id="UP000756132">
    <property type="component" value="Chromosome 5"/>
</dbReference>
<accession>A0A9Q8P938</accession>
<dbReference type="AlphaFoldDB" id="A0A9Q8P938"/>
<evidence type="ECO:0000256" key="1">
    <source>
        <dbReference type="SAM" id="MobiDB-lite"/>
    </source>
</evidence>
<feature type="region of interest" description="Disordered" evidence="1">
    <location>
        <begin position="1"/>
        <end position="97"/>
    </location>
</feature>
<dbReference type="RefSeq" id="XP_047762008.1">
    <property type="nucleotide sequence ID" value="XM_047905341.1"/>
</dbReference>
<keyword evidence="3" id="KW-1185">Reference proteome</keyword>
<dbReference type="OMA" id="KHASKWS"/>
<reference evidence="2" key="1">
    <citation type="submission" date="2021-12" db="EMBL/GenBank/DDBJ databases">
        <authorList>
            <person name="Zaccaron A."/>
            <person name="Stergiopoulos I."/>
        </authorList>
    </citation>
    <scope>NUCLEOTIDE SEQUENCE</scope>
    <source>
        <strain evidence="2">Race5_Kim</strain>
    </source>
</reference>
<protein>
    <submittedName>
        <fullName evidence="2">Uncharacterized protein</fullName>
    </submittedName>
</protein>
<dbReference type="OrthoDB" id="10456669at2759"/>
<feature type="compositionally biased region" description="Polar residues" evidence="1">
    <location>
        <begin position="38"/>
        <end position="48"/>
    </location>
</feature>
<evidence type="ECO:0000313" key="2">
    <source>
        <dbReference type="EMBL" id="UJO17642.1"/>
    </source>
</evidence>
<dbReference type="KEGG" id="ffu:CLAFUR5_06193"/>
<reference evidence="2" key="2">
    <citation type="journal article" date="2022" name="Microb. Genom.">
        <title>A chromosome-scale genome assembly of the tomato pathogen Cladosporium fulvum reveals a compartmentalized genome architecture and the presence of a dispensable chromosome.</title>
        <authorList>
            <person name="Zaccaron A.Z."/>
            <person name="Chen L.H."/>
            <person name="Samaras A."/>
            <person name="Stergiopoulos I."/>
        </authorList>
    </citation>
    <scope>NUCLEOTIDE SEQUENCE</scope>
    <source>
        <strain evidence="2">Race5_Kim</strain>
    </source>
</reference>
<name>A0A9Q8P938_PASFU</name>
<dbReference type="EMBL" id="CP090167">
    <property type="protein sequence ID" value="UJO17642.1"/>
    <property type="molecule type" value="Genomic_DNA"/>
</dbReference>
<feature type="compositionally biased region" description="Low complexity" evidence="1">
    <location>
        <begin position="62"/>
        <end position="85"/>
    </location>
</feature>
<dbReference type="GeneID" id="71986071"/>
<proteinExistence type="predicted"/>
<gene>
    <name evidence="2" type="ORF">CLAFUR5_06193</name>
</gene>
<sequence>MTSIAMAHPPTADDMTSSRSNTRSRTSDKSLDLRLTQAVANQKINENMETAEKQYATQRRPSASTSYSSSSGSTSTSTSWSSSVSPKTKRLSRSDAELPVVLPVENNGVVRMESIDESASGLQNQFAGRRASQRDSGEYYIKRYRKLSKHASKWSEEWTTEHYYRPPGCEDFVAVNRSSSRRSSDT</sequence>
<evidence type="ECO:0000313" key="3">
    <source>
        <dbReference type="Proteomes" id="UP000756132"/>
    </source>
</evidence>
<organism evidence="2 3">
    <name type="scientific">Passalora fulva</name>
    <name type="common">Tomato leaf mold</name>
    <name type="synonym">Cladosporium fulvum</name>
    <dbReference type="NCBI Taxonomy" id="5499"/>
    <lineage>
        <taxon>Eukaryota</taxon>
        <taxon>Fungi</taxon>
        <taxon>Dikarya</taxon>
        <taxon>Ascomycota</taxon>
        <taxon>Pezizomycotina</taxon>
        <taxon>Dothideomycetes</taxon>
        <taxon>Dothideomycetidae</taxon>
        <taxon>Mycosphaerellales</taxon>
        <taxon>Mycosphaerellaceae</taxon>
        <taxon>Fulvia</taxon>
    </lineage>
</organism>